<dbReference type="AlphaFoldDB" id="A0A8J2SIM6"/>
<dbReference type="InterPro" id="IPR029063">
    <property type="entry name" value="SAM-dependent_MTases_sf"/>
</dbReference>
<protein>
    <recommendedName>
        <fullName evidence="5">Calmodulin-lysine N-methyltransferase</fullName>
    </recommendedName>
</protein>
<name>A0A8J2SIM6_9STRA</name>
<feature type="region of interest" description="Disordered" evidence="2">
    <location>
        <begin position="1"/>
        <end position="27"/>
    </location>
</feature>
<dbReference type="PANTHER" id="PTHR14614:SF163">
    <property type="entry name" value="METHYLTRANSFERASE SMALL DOMAIN-CONTAINING PROTEIN"/>
    <property type="match status" value="1"/>
</dbReference>
<dbReference type="Proteomes" id="UP000789595">
    <property type="component" value="Unassembled WGS sequence"/>
</dbReference>
<keyword evidence="4" id="KW-1185">Reference proteome</keyword>
<dbReference type="OrthoDB" id="407325at2759"/>
<evidence type="ECO:0000313" key="3">
    <source>
        <dbReference type="EMBL" id="CAH0368684.1"/>
    </source>
</evidence>
<evidence type="ECO:0000256" key="2">
    <source>
        <dbReference type="SAM" id="MobiDB-lite"/>
    </source>
</evidence>
<comment type="caution">
    <text evidence="3">The sequence shown here is derived from an EMBL/GenBank/DDBJ whole genome shotgun (WGS) entry which is preliminary data.</text>
</comment>
<accession>A0A8J2SIM6</accession>
<dbReference type="SUPFAM" id="SSF53335">
    <property type="entry name" value="S-adenosyl-L-methionine-dependent methyltransferases"/>
    <property type="match status" value="1"/>
</dbReference>
<organism evidence="3 4">
    <name type="scientific">Pelagomonas calceolata</name>
    <dbReference type="NCBI Taxonomy" id="35677"/>
    <lineage>
        <taxon>Eukaryota</taxon>
        <taxon>Sar</taxon>
        <taxon>Stramenopiles</taxon>
        <taxon>Ochrophyta</taxon>
        <taxon>Pelagophyceae</taxon>
        <taxon>Pelagomonadales</taxon>
        <taxon>Pelagomonadaceae</taxon>
        <taxon>Pelagomonas</taxon>
    </lineage>
</organism>
<sequence length="307" mass="32407">MSELRALMREDDDTASTGSEDPDAEDRATVTTVTFGDLDIVTQEATHAFGASGADQSGNVVWGAARVLAERIGGERFAGATVVELGCGCAVPAVVAARRGAARVVATDASQAVLRRAARTASLNDAGVETRVFDWDELEGLRREADVVLCADCVYSEGAAPLLQKAILHIAKPGASVYVCCKSGRRGVAAFWESMADAMEEVEAKEEGDHVLKVYRSKGRGQLLDELAAKRGELADCRACMVGLKDDLRTMAVTMEADMQRLLGALSAAAAGQADARIRALEAERRVAELEAEAARLDAEAAADHPS</sequence>
<proteinExistence type="predicted"/>
<feature type="coiled-coil region" evidence="1">
    <location>
        <begin position="271"/>
        <end position="300"/>
    </location>
</feature>
<gene>
    <name evidence="3" type="ORF">PECAL_2P17570</name>
</gene>
<dbReference type="EMBL" id="CAKKNE010000002">
    <property type="protein sequence ID" value="CAH0368684.1"/>
    <property type="molecule type" value="Genomic_DNA"/>
</dbReference>
<evidence type="ECO:0008006" key="5">
    <source>
        <dbReference type="Google" id="ProtNLM"/>
    </source>
</evidence>
<dbReference type="Pfam" id="PF10294">
    <property type="entry name" value="Methyltransf_16"/>
    <property type="match status" value="1"/>
</dbReference>
<dbReference type="PANTHER" id="PTHR14614">
    <property type="entry name" value="HEPATOCELLULAR CARCINOMA-ASSOCIATED ANTIGEN"/>
    <property type="match status" value="1"/>
</dbReference>
<dbReference type="Gene3D" id="3.40.50.150">
    <property type="entry name" value="Vaccinia Virus protein VP39"/>
    <property type="match status" value="1"/>
</dbReference>
<reference evidence="3" key="1">
    <citation type="submission" date="2021-11" db="EMBL/GenBank/DDBJ databases">
        <authorList>
            <consortium name="Genoscope - CEA"/>
            <person name="William W."/>
        </authorList>
    </citation>
    <scope>NUCLEOTIDE SEQUENCE</scope>
</reference>
<evidence type="ECO:0000313" key="4">
    <source>
        <dbReference type="Proteomes" id="UP000789595"/>
    </source>
</evidence>
<keyword evidence="1" id="KW-0175">Coiled coil</keyword>
<dbReference type="InterPro" id="IPR019410">
    <property type="entry name" value="Methyltransf_16"/>
</dbReference>
<evidence type="ECO:0000256" key="1">
    <source>
        <dbReference type="SAM" id="Coils"/>
    </source>
</evidence>
<feature type="compositionally biased region" description="Acidic residues" evidence="2">
    <location>
        <begin position="10"/>
        <end position="24"/>
    </location>
</feature>